<evidence type="ECO:0000313" key="2">
    <source>
        <dbReference type="EMBL" id="MEO1768879.1"/>
    </source>
</evidence>
<name>A0ABV0EN38_9ENTE</name>
<keyword evidence="3" id="KW-1185">Reference proteome</keyword>
<keyword evidence="1" id="KW-0812">Transmembrane</keyword>
<evidence type="ECO:0000313" key="3">
    <source>
        <dbReference type="Proteomes" id="UP000664357"/>
    </source>
</evidence>
<organism evidence="2 3">
    <name type="scientific">Candidatus Enterococcus ferrettii</name>
    <dbReference type="NCBI Taxonomy" id="2815324"/>
    <lineage>
        <taxon>Bacteria</taxon>
        <taxon>Bacillati</taxon>
        <taxon>Bacillota</taxon>
        <taxon>Bacilli</taxon>
        <taxon>Lactobacillales</taxon>
        <taxon>Enterococcaceae</taxon>
        <taxon>Enterococcus</taxon>
    </lineage>
</organism>
<evidence type="ECO:0000256" key="1">
    <source>
        <dbReference type="SAM" id="Phobius"/>
    </source>
</evidence>
<feature type="transmembrane region" description="Helical" evidence="1">
    <location>
        <begin position="6"/>
        <end position="24"/>
    </location>
</feature>
<dbReference type="Proteomes" id="UP000664357">
    <property type="component" value="Unassembled WGS sequence"/>
</dbReference>
<dbReference type="EMBL" id="JAFREL020000001">
    <property type="protein sequence ID" value="MEO1768879.1"/>
    <property type="molecule type" value="Genomic_DNA"/>
</dbReference>
<keyword evidence="1" id="KW-0472">Membrane</keyword>
<gene>
    <name evidence="2" type="ORF">JZO67_000818</name>
</gene>
<sequence length="49" mass="5667">MNTLINILAILFIAAGFFTFAVHYHRNLRVKNKFLKLLFSGFIALLELL</sequence>
<keyword evidence="1" id="KW-1133">Transmembrane helix</keyword>
<dbReference type="RefSeq" id="WP_207700644.1">
    <property type="nucleotide sequence ID" value="NZ_JAFREL020000001.1"/>
</dbReference>
<reference evidence="2 3" key="1">
    <citation type="submission" date="2024-02" db="EMBL/GenBank/DDBJ databases">
        <title>The Genome Sequence of Enterococcus sp. DIV0159.</title>
        <authorList>
            <person name="Earl A."/>
            <person name="Manson A."/>
            <person name="Gilmore M."/>
            <person name="Sanders J."/>
            <person name="Shea T."/>
            <person name="Howe W."/>
            <person name="Livny J."/>
            <person name="Cuomo C."/>
            <person name="Neafsey D."/>
            <person name="Birren B."/>
        </authorList>
    </citation>
    <scope>NUCLEOTIDE SEQUENCE [LARGE SCALE GENOMIC DNA]</scope>
    <source>
        <strain evidence="2 3">665A</strain>
    </source>
</reference>
<comment type="caution">
    <text evidence="2">The sequence shown here is derived from an EMBL/GenBank/DDBJ whole genome shotgun (WGS) entry which is preliminary data.</text>
</comment>
<accession>A0ABV0EN38</accession>
<protein>
    <submittedName>
        <fullName evidence="2">Uncharacterized protein</fullName>
    </submittedName>
</protein>
<proteinExistence type="predicted"/>